<dbReference type="Proteomes" id="UP001060085">
    <property type="component" value="Linkage Group LG02"/>
</dbReference>
<reference evidence="2" key="1">
    <citation type="journal article" date="2023" name="Nat. Plants">
        <title>Single-cell RNA sequencing provides a high-resolution roadmap for understanding the multicellular compartmentation of specialized metabolism.</title>
        <authorList>
            <person name="Sun S."/>
            <person name="Shen X."/>
            <person name="Li Y."/>
            <person name="Li Y."/>
            <person name="Wang S."/>
            <person name="Li R."/>
            <person name="Zhang H."/>
            <person name="Shen G."/>
            <person name="Guo B."/>
            <person name="Wei J."/>
            <person name="Xu J."/>
            <person name="St-Pierre B."/>
            <person name="Chen S."/>
            <person name="Sun C."/>
        </authorList>
    </citation>
    <scope>NUCLEOTIDE SEQUENCE [LARGE SCALE GENOMIC DNA]</scope>
</reference>
<protein>
    <submittedName>
        <fullName evidence="1">Uncharacterized protein</fullName>
    </submittedName>
</protein>
<accession>A0ACC0BYE1</accession>
<sequence>MAFFLNRSCWNFFLQFAAHLYCFDFCSFPNLLLEFFQLLQSLLILFQIQLQLLIQLLLWSCFRLALCATSCFSFSCCIFKFCYYDFGCCGSSLVSLLPFFFFFAFRLLRSCCLFPAACTQLPQSPALSFFYFLFLFFSPAVLICPSSAALFI</sequence>
<evidence type="ECO:0000313" key="1">
    <source>
        <dbReference type="EMBL" id="KAI5677701.1"/>
    </source>
</evidence>
<organism evidence="1 2">
    <name type="scientific">Catharanthus roseus</name>
    <name type="common">Madagascar periwinkle</name>
    <name type="synonym">Vinca rosea</name>
    <dbReference type="NCBI Taxonomy" id="4058"/>
    <lineage>
        <taxon>Eukaryota</taxon>
        <taxon>Viridiplantae</taxon>
        <taxon>Streptophyta</taxon>
        <taxon>Embryophyta</taxon>
        <taxon>Tracheophyta</taxon>
        <taxon>Spermatophyta</taxon>
        <taxon>Magnoliopsida</taxon>
        <taxon>eudicotyledons</taxon>
        <taxon>Gunneridae</taxon>
        <taxon>Pentapetalae</taxon>
        <taxon>asterids</taxon>
        <taxon>lamiids</taxon>
        <taxon>Gentianales</taxon>
        <taxon>Apocynaceae</taxon>
        <taxon>Rauvolfioideae</taxon>
        <taxon>Vinceae</taxon>
        <taxon>Catharanthinae</taxon>
        <taxon>Catharanthus</taxon>
    </lineage>
</organism>
<keyword evidence="2" id="KW-1185">Reference proteome</keyword>
<gene>
    <name evidence="1" type="ORF">M9H77_08651</name>
</gene>
<evidence type="ECO:0000313" key="2">
    <source>
        <dbReference type="Proteomes" id="UP001060085"/>
    </source>
</evidence>
<name>A0ACC0BYE1_CATRO</name>
<dbReference type="EMBL" id="CM044702">
    <property type="protein sequence ID" value="KAI5677701.1"/>
    <property type="molecule type" value="Genomic_DNA"/>
</dbReference>
<comment type="caution">
    <text evidence="1">The sequence shown here is derived from an EMBL/GenBank/DDBJ whole genome shotgun (WGS) entry which is preliminary data.</text>
</comment>
<proteinExistence type="predicted"/>